<keyword evidence="2" id="KW-1185">Reference proteome</keyword>
<evidence type="ECO:0000313" key="2">
    <source>
        <dbReference type="Proteomes" id="UP000601108"/>
    </source>
</evidence>
<name>A0A918N510_9FLAO</name>
<organism evidence="1 2">
    <name type="scientific">Aquimarina muelleri</name>
    <dbReference type="NCBI Taxonomy" id="279356"/>
    <lineage>
        <taxon>Bacteria</taxon>
        <taxon>Pseudomonadati</taxon>
        <taxon>Bacteroidota</taxon>
        <taxon>Flavobacteriia</taxon>
        <taxon>Flavobacteriales</taxon>
        <taxon>Flavobacteriaceae</taxon>
        <taxon>Aquimarina</taxon>
    </lineage>
</organism>
<proteinExistence type="predicted"/>
<dbReference type="AlphaFoldDB" id="A0A918N510"/>
<accession>A0A918N510</accession>
<sequence>MFSGKLLTGSVLKIPAKKFPIDAIINKTPPIFEPVFGNFLIRYKPNDRKLMPNKIKAIFINQPAVPNAYSLMGCHIGFTEVLMKCNSTNRTKNPMAPIFEIVNLFI</sequence>
<comment type="caution">
    <text evidence="1">The sequence shown here is derived from an EMBL/GenBank/DDBJ whole genome shotgun (WGS) entry which is preliminary data.</text>
</comment>
<gene>
    <name evidence="1" type="ORF">GCM10007384_29970</name>
</gene>
<reference evidence="1 2" key="1">
    <citation type="journal article" date="2014" name="Int. J. Syst. Evol. Microbiol.">
        <title>Complete genome sequence of Corynebacterium casei LMG S-19264T (=DSM 44701T), isolated from a smear-ripened cheese.</title>
        <authorList>
            <consortium name="US DOE Joint Genome Institute (JGI-PGF)"/>
            <person name="Walter F."/>
            <person name="Albersmeier A."/>
            <person name="Kalinowski J."/>
            <person name="Ruckert C."/>
        </authorList>
    </citation>
    <scope>NUCLEOTIDE SEQUENCE [LARGE SCALE GENOMIC DNA]</scope>
    <source>
        <strain evidence="1 2">KCTC 12285</strain>
    </source>
</reference>
<evidence type="ECO:0000313" key="1">
    <source>
        <dbReference type="EMBL" id="GGX26789.1"/>
    </source>
</evidence>
<protein>
    <submittedName>
        <fullName evidence="1">Uncharacterized protein</fullName>
    </submittedName>
</protein>
<dbReference type="Proteomes" id="UP000601108">
    <property type="component" value="Unassembled WGS sequence"/>
</dbReference>
<dbReference type="EMBL" id="BMWS01000022">
    <property type="protein sequence ID" value="GGX26789.1"/>
    <property type="molecule type" value="Genomic_DNA"/>
</dbReference>